<proteinExistence type="predicted"/>
<accession>A0A8D8CSJ7</accession>
<feature type="region of interest" description="Disordered" evidence="1">
    <location>
        <begin position="94"/>
        <end position="117"/>
    </location>
</feature>
<evidence type="ECO:0000313" key="3">
    <source>
        <dbReference type="EMBL" id="CAG6496585.1"/>
    </source>
</evidence>
<keyword evidence="2" id="KW-0472">Membrane</keyword>
<keyword evidence="2" id="KW-0812">Transmembrane</keyword>
<dbReference type="EMBL" id="HBUE01131438">
    <property type="protein sequence ID" value="CAG6496587.1"/>
    <property type="molecule type" value="Transcribed_RNA"/>
</dbReference>
<protein>
    <submittedName>
        <fullName evidence="3">(northern house mosquito) hypothetical protein</fullName>
    </submittedName>
</protein>
<evidence type="ECO:0000256" key="1">
    <source>
        <dbReference type="SAM" id="MobiDB-lite"/>
    </source>
</evidence>
<dbReference type="AlphaFoldDB" id="A0A8D8CSJ7"/>
<keyword evidence="2" id="KW-1133">Transmembrane helix</keyword>
<evidence type="ECO:0000256" key="2">
    <source>
        <dbReference type="SAM" id="Phobius"/>
    </source>
</evidence>
<sequence>MVRTKTKNSYRVFIALVSTQVGRLAFVSYILLVPKVILFNFTTLTEEERERKQLLQSTCYLHEKKRAVRKYQLINGNLVKKQLKSRVVAQHLKNVPLKPSTTRGDSPQIKAKFNPSK</sequence>
<dbReference type="EMBL" id="HBUE01131435">
    <property type="protein sequence ID" value="CAG6496585.1"/>
    <property type="molecule type" value="Transcribed_RNA"/>
</dbReference>
<feature type="transmembrane region" description="Helical" evidence="2">
    <location>
        <begin position="12"/>
        <end position="32"/>
    </location>
</feature>
<dbReference type="EMBL" id="HBUE01131437">
    <property type="protein sequence ID" value="CAG6496586.1"/>
    <property type="molecule type" value="Transcribed_RNA"/>
</dbReference>
<name>A0A8D8CSJ7_CULPI</name>
<organism evidence="3">
    <name type="scientific">Culex pipiens</name>
    <name type="common">House mosquito</name>
    <dbReference type="NCBI Taxonomy" id="7175"/>
    <lineage>
        <taxon>Eukaryota</taxon>
        <taxon>Metazoa</taxon>
        <taxon>Ecdysozoa</taxon>
        <taxon>Arthropoda</taxon>
        <taxon>Hexapoda</taxon>
        <taxon>Insecta</taxon>
        <taxon>Pterygota</taxon>
        <taxon>Neoptera</taxon>
        <taxon>Endopterygota</taxon>
        <taxon>Diptera</taxon>
        <taxon>Nematocera</taxon>
        <taxon>Culicoidea</taxon>
        <taxon>Culicidae</taxon>
        <taxon>Culicinae</taxon>
        <taxon>Culicini</taxon>
        <taxon>Culex</taxon>
        <taxon>Culex</taxon>
    </lineage>
</organism>
<reference evidence="3" key="1">
    <citation type="submission" date="2021-05" db="EMBL/GenBank/DDBJ databases">
        <authorList>
            <person name="Alioto T."/>
            <person name="Alioto T."/>
            <person name="Gomez Garrido J."/>
        </authorList>
    </citation>
    <scope>NUCLEOTIDE SEQUENCE</scope>
</reference>